<proteinExistence type="predicted"/>
<reference evidence="2" key="2">
    <citation type="submission" date="2014-07" db="EMBL/GenBank/DDBJ databases">
        <authorList>
            <person name="Hull J."/>
        </authorList>
    </citation>
    <scope>NUCLEOTIDE SEQUENCE</scope>
</reference>
<dbReference type="AlphaFoldDB" id="A0A0A9YR01"/>
<evidence type="ECO:0000259" key="1">
    <source>
        <dbReference type="Pfam" id="PF25298"/>
    </source>
</evidence>
<feature type="non-terminal residue" evidence="2">
    <location>
        <position position="1"/>
    </location>
</feature>
<dbReference type="GO" id="GO:0016874">
    <property type="term" value="F:ligase activity"/>
    <property type="evidence" value="ECO:0007669"/>
    <property type="project" value="UniProtKB-KW"/>
</dbReference>
<organism evidence="2">
    <name type="scientific">Lygus hesperus</name>
    <name type="common">Western plant bug</name>
    <dbReference type="NCBI Taxonomy" id="30085"/>
    <lineage>
        <taxon>Eukaryota</taxon>
        <taxon>Metazoa</taxon>
        <taxon>Ecdysozoa</taxon>
        <taxon>Arthropoda</taxon>
        <taxon>Hexapoda</taxon>
        <taxon>Insecta</taxon>
        <taxon>Pterygota</taxon>
        <taxon>Neoptera</taxon>
        <taxon>Paraneoptera</taxon>
        <taxon>Hemiptera</taxon>
        <taxon>Heteroptera</taxon>
        <taxon>Panheteroptera</taxon>
        <taxon>Cimicomorpha</taxon>
        <taxon>Miridae</taxon>
        <taxon>Mirini</taxon>
        <taxon>Lygus</taxon>
    </lineage>
</organism>
<dbReference type="Pfam" id="PF25298">
    <property type="entry name" value="Baculo_FP_2nd"/>
    <property type="match status" value="1"/>
</dbReference>
<dbReference type="EMBL" id="GBHO01009553">
    <property type="protein sequence ID" value="JAG34051.1"/>
    <property type="molecule type" value="Transcribed_RNA"/>
</dbReference>
<name>A0A0A9YR01_LYGHE</name>
<protein>
    <submittedName>
        <fullName evidence="2">Aspartate--tRNA ligase</fullName>
    </submittedName>
</protein>
<gene>
    <name evidence="2" type="primary">aspS_6</name>
    <name evidence="2" type="ORF">CM83_104052</name>
</gene>
<sequence>LKLNSQPLNPALEKIIVKFSTESQKKSWLAKTKAPDHITAKDIHPSFNVNKLYVNERLTAHNSSLFWLARKLGKEYGYKFTWTSRGRIYMKKDDLDDSRVYWISDMDQLRKMDTLKSVRELYK</sequence>
<reference evidence="2" key="1">
    <citation type="journal article" date="2014" name="PLoS ONE">
        <title>Transcriptome-Based Identification of ABC Transporters in the Western Tarnished Plant Bug Lygus hesperus.</title>
        <authorList>
            <person name="Hull J.J."/>
            <person name="Chaney K."/>
            <person name="Geib S.M."/>
            <person name="Fabrick J.A."/>
            <person name="Brent C.S."/>
            <person name="Walsh D."/>
            <person name="Lavine L.C."/>
        </authorList>
    </citation>
    <scope>NUCLEOTIDE SEQUENCE</scope>
</reference>
<dbReference type="InterPro" id="IPR057251">
    <property type="entry name" value="FP_C"/>
</dbReference>
<keyword evidence="2" id="KW-0436">Ligase</keyword>
<feature type="domain" description="FP protein C-terminal" evidence="1">
    <location>
        <begin position="59"/>
        <end position="112"/>
    </location>
</feature>
<accession>A0A0A9YR01</accession>
<evidence type="ECO:0000313" key="2">
    <source>
        <dbReference type="EMBL" id="JAG34051.1"/>
    </source>
</evidence>